<name>A0A1X1FFZ0_9LACO</name>
<feature type="domain" description="MmeI-like C-terminal" evidence="8">
    <location>
        <begin position="850"/>
        <end position="928"/>
    </location>
</feature>
<dbReference type="InterPro" id="IPR046820">
    <property type="entry name" value="MmeI_TRD"/>
</dbReference>
<evidence type="ECO:0000259" key="9">
    <source>
        <dbReference type="Pfam" id="PF20473"/>
    </source>
</evidence>
<gene>
    <name evidence="10" type="ORF">FAM23169_00867</name>
</gene>
<dbReference type="EMBL" id="MSBD01000018">
    <property type="protein sequence ID" value="ORN30296.1"/>
    <property type="molecule type" value="Genomic_DNA"/>
</dbReference>
<dbReference type="InterPro" id="IPR046819">
    <property type="entry name" value="MmeI_hel"/>
</dbReference>
<dbReference type="PRINTS" id="PR00507">
    <property type="entry name" value="N12N6MTFRASE"/>
</dbReference>
<feature type="domain" description="MmeI-like N-terminal" evidence="5">
    <location>
        <begin position="9"/>
        <end position="186"/>
    </location>
</feature>
<evidence type="ECO:0000256" key="3">
    <source>
        <dbReference type="ARBA" id="ARBA00022679"/>
    </source>
</evidence>
<keyword evidence="3" id="KW-0808">Transferase</keyword>
<dbReference type="OrthoDB" id="32195at2"/>
<dbReference type="AlphaFoldDB" id="A0A1X1FFZ0"/>
<keyword evidence="11" id="KW-1185">Reference proteome</keyword>
<dbReference type="Pfam" id="PF20464">
    <property type="entry name" value="MmeI_N"/>
    <property type="match status" value="1"/>
</dbReference>
<dbReference type="Pfam" id="PF20466">
    <property type="entry name" value="MmeI_TRD"/>
    <property type="match status" value="1"/>
</dbReference>
<dbReference type="InterPro" id="IPR046816">
    <property type="entry name" value="MmeI_Mtase"/>
</dbReference>
<feature type="domain" description="MmeI-like helicase spacer" evidence="6">
    <location>
        <begin position="198"/>
        <end position="273"/>
    </location>
</feature>
<organism evidence="10 11">
    <name type="scientific">Lentilactobacillus parabuchneri</name>
    <dbReference type="NCBI Taxonomy" id="152331"/>
    <lineage>
        <taxon>Bacteria</taxon>
        <taxon>Bacillati</taxon>
        <taxon>Bacillota</taxon>
        <taxon>Bacilli</taxon>
        <taxon>Lactobacillales</taxon>
        <taxon>Lactobacillaceae</taxon>
        <taxon>Lentilactobacillus</taxon>
    </lineage>
</organism>
<evidence type="ECO:0000259" key="8">
    <source>
        <dbReference type="Pfam" id="PF20467"/>
    </source>
</evidence>
<dbReference type="Pfam" id="PF20473">
    <property type="entry name" value="MmeI_Mtase"/>
    <property type="match status" value="1"/>
</dbReference>
<dbReference type="InterPro" id="IPR050953">
    <property type="entry name" value="N4_N6_ade-DNA_methylase"/>
</dbReference>
<dbReference type="InterPro" id="IPR046818">
    <property type="entry name" value="MmeI_C"/>
</dbReference>
<dbReference type="InterPro" id="IPR029063">
    <property type="entry name" value="SAM-dependent_MTases_sf"/>
</dbReference>
<dbReference type="PANTHER" id="PTHR33841">
    <property type="entry name" value="DNA METHYLTRANSFERASE YEEA-RELATED"/>
    <property type="match status" value="1"/>
</dbReference>
<evidence type="ECO:0000256" key="1">
    <source>
        <dbReference type="ARBA" id="ARBA00011900"/>
    </source>
</evidence>
<dbReference type="Proteomes" id="UP000193009">
    <property type="component" value="Unassembled WGS sequence"/>
</dbReference>
<evidence type="ECO:0000313" key="11">
    <source>
        <dbReference type="Proteomes" id="UP000193009"/>
    </source>
</evidence>
<sequence length="932" mass="107345">MQVAEQKKAAKNFSEYWEDKGYEKGQSQAFWIALLSDVLGVRDPIQYIEFEDEVHLDKTSFIDGYIPKTHVLIEQKGINKDLNKGIRQSDGSFLTPFQQAKRYSANLPYSKRPRWIVTSNFKEFNIYDMEKPIGEPIKLMLADLPKQYYLLDFLVDQTNVEIKKETNVSVKAGDLVGKIYDELKKQYKDPDNDHSQRSINQLCVRFVFCLYAEDAGIFGKKDLFHDYLKGIEPRFLRRSIIDLFKVLDTKISDRDPYLDDQLAQFPYVNGGLFSEEDIEIPNFTQELKDLLLNDASADFDWSDISPTIFGAVFESTLNPDTRREGGMHYTSIENIHKVIDPLFLDDLKEELLQIKQYKQPATLREKAKQFQFKLSKLTFFDPACGSGNFLTETYLSLRKLENEAIKLAFGDQGMLDVGQDLIKVSIQQFYGIEINDFAVSVAKTALWIAESQMMEATKAIVYTNVDFLPLKTYTKIIEDNSLRVDWDKLIPRQKMDYIMGNPPFIANAGRVSKNKGHSVSTMSPEQKEDRLMLFGTKGNVLDYVACWFKKAAEYMRDTTIHCAFVATNSIVQGQQTVALWKDLFADGISINFARKSFKWESEASATGTVFVVVIGFSYEKQRIRSLFDNDTMQEVSNINAYLNDAANVFIEKREQGINSTLKMKRGSQPTDGGNLILNSKEKDELVRKYPHISALIRPFMMGKDFINRKPRYCFWLVDKSPDEFRKYPEVRQRLEKVRLYRLASTKPATQKKALTPYRFDEVKDCKTDYIAFPEVSSAKRKYIPIDYLSPDIIGGNKLYMVENTTLYDFGVLTSNVHMAWVRATASLYGPSYSYSNTIVFNNFPWPTPSQKQMERITATAKQIMNARRLYPNSSLADLYDELTMPSELRKAHQENDKAVMQAYGMPIKDTTESDAVRELFKLYSKLTKSEQK</sequence>
<evidence type="ECO:0000259" key="5">
    <source>
        <dbReference type="Pfam" id="PF20464"/>
    </source>
</evidence>
<dbReference type="RefSeq" id="WP_065203861.1">
    <property type="nucleotide sequence ID" value="NZ_CAURXG010000001.1"/>
</dbReference>
<accession>A0A1X1FFZ0</accession>
<dbReference type="SUPFAM" id="SSF53335">
    <property type="entry name" value="S-adenosyl-L-methionine-dependent methyltransferases"/>
    <property type="match status" value="1"/>
</dbReference>
<protein>
    <recommendedName>
        <fullName evidence="1">site-specific DNA-methyltransferase (adenine-specific)</fullName>
        <ecNumber evidence="1">2.1.1.72</ecNumber>
    </recommendedName>
</protein>
<feature type="domain" description="MmeI-like target recognition" evidence="7">
    <location>
        <begin position="645"/>
        <end position="847"/>
    </location>
</feature>
<evidence type="ECO:0000259" key="7">
    <source>
        <dbReference type="Pfam" id="PF20466"/>
    </source>
</evidence>
<proteinExistence type="predicted"/>
<dbReference type="InterPro" id="IPR046817">
    <property type="entry name" value="MmeI_N"/>
</dbReference>
<evidence type="ECO:0000313" key="10">
    <source>
        <dbReference type="EMBL" id="ORN30296.1"/>
    </source>
</evidence>
<comment type="caution">
    <text evidence="10">The sequence shown here is derived from an EMBL/GenBank/DDBJ whole genome shotgun (WGS) entry which is preliminary data.</text>
</comment>
<dbReference type="Pfam" id="PF20465">
    <property type="entry name" value="MmeI_hel"/>
    <property type="match status" value="1"/>
</dbReference>
<dbReference type="Pfam" id="PF20467">
    <property type="entry name" value="MmeI_C"/>
    <property type="match status" value="1"/>
</dbReference>
<evidence type="ECO:0000256" key="2">
    <source>
        <dbReference type="ARBA" id="ARBA00022603"/>
    </source>
</evidence>
<dbReference type="Gene3D" id="3.40.50.150">
    <property type="entry name" value="Vaccinia Virus protein VP39"/>
    <property type="match status" value="1"/>
</dbReference>
<dbReference type="GeneID" id="69802694"/>
<evidence type="ECO:0000259" key="6">
    <source>
        <dbReference type="Pfam" id="PF20465"/>
    </source>
</evidence>
<evidence type="ECO:0000256" key="4">
    <source>
        <dbReference type="ARBA" id="ARBA00047942"/>
    </source>
</evidence>
<reference evidence="10 11" key="1">
    <citation type="journal article" date="2017" name="Front. Microbiol.">
        <title>The Histidine Decarboxylase Gene Cluster of Lactobacillus parabuchneri Was Gained by Horizontal Gene Transfer and Is Mobile within the Species.</title>
        <authorList>
            <person name="Wuthrich D."/>
            <person name="Berthoud H."/>
            <person name="Wechsler D."/>
            <person name="Eugster E."/>
            <person name="Irmler S."/>
            <person name="Bruggmann R."/>
        </authorList>
    </citation>
    <scope>NUCLEOTIDE SEQUENCE [LARGE SCALE GENOMIC DNA]</scope>
    <source>
        <strain evidence="10 11">FAM23169</strain>
    </source>
</reference>
<dbReference type="PANTHER" id="PTHR33841:SF1">
    <property type="entry name" value="DNA METHYLTRANSFERASE A"/>
    <property type="match status" value="1"/>
</dbReference>
<comment type="catalytic activity">
    <reaction evidence="4">
        <text>a 2'-deoxyadenosine in DNA + S-adenosyl-L-methionine = an N(6)-methyl-2'-deoxyadenosine in DNA + S-adenosyl-L-homocysteine + H(+)</text>
        <dbReference type="Rhea" id="RHEA:15197"/>
        <dbReference type="Rhea" id="RHEA-COMP:12418"/>
        <dbReference type="Rhea" id="RHEA-COMP:12419"/>
        <dbReference type="ChEBI" id="CHEBI:15378"/>
        <dbReference type="ChEBI" id="CHEBI:57856"/>
        <dbReference type="ChEBI" id="CHEBI:59789"/>
        <dbReference type="ChEBI" id="CHEBI:90615"/>
        <dbReference type="ChEBI" id="CHEBI:90616"/>
        <dbReference type="EC" id="2.1.1.72"/>
    </reaction>
</comment>
<feature type="domain" description="MmeI-like DNA-methyltransferase" evidence="9">
    <location>
        <begin position="364"/>
        <end position="627"/>
    </location>
</feature>
<dbReference type="GO" id="GO:0009007">
    <property type="term" value="F:site-specific DNA-methyltransferase (adenine-specific) activity"/>
    <property type="evidence" value="ECO:0007669"/>
    <property type="project" value="UniProtKB-EC"/>
</dbReference>
<dbReference type="GO" id="GO:0032259">
    <property type="term" value="P:methylation"/>
    <property type="evidence" value="ECO:0007669"/>
    <property type="project" value="UniProtKB-KW"/>
</dbReference>
<keyword evidence="2" id="KW-0489">Methyltransferase</keyword>
<dbReference type="EC" id="2.1.1.72" evidence="1"/>